<dbReference type="Gene3D" id="2.60.200.20">
    <property type="match status" value="1"/>
</dbReference>
<gene>
    <name evidence="3" type="ORF">F3N42_05055</name>
</gene>
<evidence type="ECO:0000256" key="1">
    <source>
        <dbReference type="SAM" id="MobiDB-lite"/>
    </source>
</evidence>
<sequence>MKTLSLGRDADCDLTLEADGVAPVHARARLDVDGYIWVDATEPGFPVRLRRNGQWLRVRRTTLCAGDELRLGDAPLDLPTLTTALGPTARLRSARLAAARRRTAPDADAPARVSRDPVTGAIRETRNNNKDTSP</sequence>
<name>A0A5N0TCA0_9GAMM</name>
<accession>A0A5N0TCA0</accession>
<feature type="compositionally biased region" description="Basic and acidic residues" evidence="1">
    <location>
        <begin position="123"/>
        <end position="134"/>
    </location>
</feature>
<feature type="region of interest" description="Disordered" evidence="1">
    <location>
        <begin position="98"/>
        <end position="134"/>
    </location>
</feature>
<evidence type="ECO:0000313" key="4">
    <source>
        <dbReference type="Proteomes" id="UP000325372"/>
    </source>
</evidence>
<organism evidence="3 4">
    <name type="scientific">Marinihelvus fidelis</name>
    <dbReference type="NCBI Taxonomy" id="2613842"/>
    <lineage>
        <taxon>Bacteria</taxon>
        <taxon>Pseudomonadati</taxon>
        <taxon>Pseudomonadota</taxon>
        <taxon>Gammaproteobacteria</taxon>
        <taxon>Chromatiales</taxon>
        <taxon>Wenzhouxiangellaceae</taxon>
        <taxon>Marinihelvus</taxon>
    </lineage>
</organism>
<dbReference type="Proteomes" id="UP000325372">
    <property type="component" value="Unassembled WGS sequence"/>
</dbReference>
<dbReference type="RefSeq" id="WP_150863299.1">
    <property type="nucleotide sequence ID" value="NZ_VYXP01000003.1"/>
</dbReference>
<evidence type="ECO:0000313" key="3">
    <source>
        <dbReference type="EMBL" id="KAA9132590.1"/>
    </source>
</evidence>
<protein>
    <recommendedName>
        <fullName evidence="2">FHA domain-containing protein</fullName>
    </recommendedName>
</protein>
<dbReference type="Pfam" id="PF00498">
    <property type="entry name" value="FHA"/>
    <property type="match status" value="1"/>
</dbReference>
<proteinExistence type="predicted"/>
<dbReference type="EMBL" id="VYXP01000003">
    <property type="protein sequence ID" value="KAA9132590.1"/>
    <property type="molecule type" value="Genomic_DNA"/>
</dbReference>
<dbReference type="SUPFAM" id="SSF49879">
    <property type="entry name" value="SMAD/FHA domain"/>
    <property type="match status" value="1"/>
</dbReference>
<dbReference type="AlphaFoldDB" id="A0A5N0TCA0"/>
<evidence type="ECO:0000259" key="2">
    <source>
        <dbReference type="PROSITE" id="PS50006"/>
    </source>
</evidence>
<dbReference type="PROSITE" id="PS50006">
    <property type="entry name" value="FHA_DOMAIN"/>
    <property type="match status" value="1"/>
</dbReference>
<comment type="caution">
    <text evidence="3">The sequence shown here is derived from an EMBL/GenBank/DDBJ whole genome shotgun (WGS) entry which is preliminary data.</text>
</comment>
<feature type="domain" description="FHA" evidence="2">
    <location>
        <begin position="4"/>
        <end position="61"/>
    </location>
</feature>
<reference evidence="3 4" key="1">
    <citation type="submission" date="2019-09" db="EMBL/GenBank/DDBJ databases">
        <title>Wenzhouxiangella sp. Genome sequencing and assembly.</title>
        <authorList>
            <person name="Zhang R."/>
        </authorList>
    </citation>
    <scope>NUCLEOTIDE SEQUENCE [LARGE SCALE GENOMIC DNA]</scope>
    <source>
        <strain evidence="3 4">W260</strain>
    </source>
</reference>
<dbReference type="InterPro" id="IPR000253">
    <property type="entry name" value="FHA_dom"/>
</dbReference>
<keyword evidence="4" id="KW-1185">Reference proteome</keyword>
<dbReference type="InterPro" id="IPR008984">
    <property type="entry name" value="SMAD_FHA_dom_sf"/>
</dbReference>